<evidence type="ECO:0000256" key="1">
    <source>
        <dbReference type="SAM" id="Phobius"/>
    </source>
</evidence>
<evidence type="ECO:0000259" key="2">
    <source>
        <dbReference type="Pfam" id="PF01464"/>
    </source>
</evidence>
<proteinExistence type="predicted"/>
<dbReference type="PROSITE" id="PS00018">
    <property type="entry name" value="EF_HAND_1"/>
    <property type="match status" value="1"/>
</dbReference>
<keyword evidence="1" id="KW-1133">Transmembrane helix</keyword>
<dbReference type="EMBL" id="JASHIF010000005">
    <property type="protein sequence ID" value="MDI9858971.1"/>
    <property type="molecule type" value="Genomic_DNA"/>
</dbReference>
<keyword evidence="1" id="KW-0472">Membrane</keyword>
<dbReference type="SUPFAM" id="SSF53955">
    <property type="entry name" value="Lysozyme-like"/>
    <property type="match status" value="1"/>
</dbReference>
<keyword evidence="1" id="KW-0812">Transmembrane</keyword>
<name>A0ABT6Y6U3_9BACT</name>
<dbReference type="RefSeq" id="WP_283344045.1">
    <property type="nucleotide sequence ID" value="NZ_JASHIF010000005.1"/>
</dbReference>
<dbReference type="Proteomes" id="UP001236507">
    <property type="component" value="Unassembled WGS sequence"/>
</dbReference>
<dbReference type="InterPro" id="IPR018247">
    <property type="entry name" value="EF_Hand_1_Ca_BS"/>
</dbReference>
<accession>A0ABT6Y6U3</accession>
<feature type="transmembrane region" description="Helical" evidence="1">
    <location>
        <begin position="192"/>
        <end position="211"/>
    </location>
</feature>
<gene>
    <name evidence="3" type="ORF">QM524_07115</name>
</gene>
<protein>
    <submittedName>
        <fullName evidence="3">Transglycosylase SLT domain-containing protein</fullName>
    </submittedName>
</protein>
<dbReference type="Gene3D" id="1.10.530.10">
    <property type="match status" value="1"/>
</dbReference>
<reference evidence="3 4" key="1">
    <citation type="submission" date="2023-05" db="EMBL/GenBank/DDBJ databases">
        <title>Novel species of genus Flectobacillus isolated from stream in China.</title>
        <authorList>
            <person name="Lu H."/>
        </authorList>
    </citation>
    <scope>NUCLEOTIDE SEQUENCE [LARGE SCALE GENOMIC DNA]</scope>
    <source>
        <strain evidence="3 4">KCTC 42575</strain>
    </source>
</reference>
<evidence type="ECO:0000313" key="3">
    <source>
        <dbReference type="EMBL" id="MDI9858971.1"/>
    </source>
</evidence>
<dbReference type="InterPro" id="IPR008258">
    <property type="entry name" value="Transglycosylase_SLT_dom_1"/>
</dbReference>
<dbReference type="Pfam" id="PF01464">
    <property type="entry name" value="SLT"/>
    <property type="match status" value="1"/>
</dbReference>
<evidence type="ECO:0000313" key="4">
    <source>
        <dbReference type="Proteomes" id="UP001236507"/>
    </source>
</evidence>
<dbReference type="InterPro" id="IPR023346">
    <property type="entry name" value="Lysozyme-like_dom_sf"/>
</dbReference>
<sequence>MSLICLNKLGWNVDKVAFEKEVRDICSDPLIRIKNPNWLTLVFNAESSMKFPNVNRIGAVGYIQITKSTAKDLQTTVEHLKTLSPIEYLYYVRKYLRMRVKQYGAPDSAYELYALVHYPVAFKKAENYVLYRKGSDAYSGNSDLDYNGDGAVTVKEMNQFFDKRLPLLYDKELLFTPEDSSRIYLANIELKYILAGLFFGLAMLVGIVYYFKKNQITKYLKNHVLFRKKEKRLPI</sequence>
<feature type="domain" description="Transglycosylase SLT" evidence="2">
    <location>
        <begin position="35"/>
        <end position="110"/>
    </location>
</feature>
<organism evidence="3 4">
    <name type="scientific">Flectobacillus roseus</name>
    <dbReference type="NCBI Taxonomy" id="502259"/>
    <lineage>
        <taxon>Bacteria</taxon>
        <taxon>Pseudomonadati</taxon>
        <taxon>Bacteroidota</taxon>
        <taxon>Cytophagia</taxon>
        <taxon>Cytophagales</taxon>
        <taxon>Flectobacillaceae</taxon>
        <taxon>Flectobacillus</taxon>
    </lineage>
</organism>
<comment type="caution">
    <text evidence="3">The sequence shown here is derived from an EMBL/GenBank/DDBJ whole genome shotgun (WGS) entry which is preliminary data.</text>
</comment>
<keyword evidence="4" id="KW-1185">Reference proteome</keyword>